<keyword evidence="4 6" id="KW-1133">Transmembrane helix</keyword>
<proteinExistence type="predicted"/>
<evidence type="ECO:0000256" key="2">
    <source>
        <dbReference type="ARBA" id="ARBA00022475"/>
    </source>
</evidence>
<feature type="transmembrane region" description="Helical" evidence="6">
    <location>
        <begin position="230"/>
        <end position="252"/>
    </location>
</feature>
<keyword evidence="2" id="KW-1003">Cell membrane</keyword>
<keyword evidence="3 6" id="KW-0812">Transmembrane</keyword>
<evidence type="ECO:0000313" key="9">
    <source>
        <dbReference type="Proteomes" id="UP001589698"/>
    </source>
</evidence>
<evidence type="ECO:0000256" key="1">
    <source>
        <dbReference type="ARBA" id="ARBA00004651"/>
    </source>
</evidence>
<keyword evidence="9" id="KW-1185">Reference proteome</keyword>
<feature type="transmembrane region" description="Helical" evidence="6">
    <location>
        <begin position="25"/>
        <end position="46"/>
    </location>
</feature>
<reference evidence="8 9" key="1">
    <citation type="submission" date="2024-09" db="EMBL/GenBank/DDBJ databases">
        <authorList>
            <person name="Sun Q."/>
            <person name="Mori K."/>
        </authorList>
    </citation>
    <scope>NUCLEOTIDE SEQUENCE [LARGE SCALE GENOMIC DNA]</scope>
    <source>
        <strain evidence="8 9">CCM 8654</strain>
    </source>
</reference>
<dbReference type="RefSeq" id="WP_378518838.1">
    <property type="nucleotide sequence ID" value="NZ_JBHLXH010000001.1"/>
</dbReference>
<dbReference type="Proteomes" id="UP001589698">
    <property type="component" value="Unassembled WGS sequence"/>
</dbReference>
<evidence type="ECO:0000313" key="8">
    <source>
        <dbReference type="EMBL" id="MFC0223079.1"/>
    </source>
</evidence>
<accession>A0ABV6E2P0</accession>
<comment type="caution">
    <text evidence="8">The sequence shown here is derived from an EMBL/GenBank/DDBJ whole genome shotgun (WGS) entry which is preliminary data.</text>
</comment>
<comment type="subcellular location">
    <subcellularLocation>
        <location evidence="1">Cell membrane</location>
        <topology evidence="1">Multi-pass membrane protein</topology>
    </subcellularLocation>
</comment>
<feature type="non-terminal residue" evidence="8">
    <location>
        <position position="304"/>
    </location>
</feature>
<evidence type="ECO:0000256" key="3">
    <source>
        <dbReference type="ARBA" id="ARBA00022692"/>
    </source>
</evidence>
<dbReference type="PANTHER" id="PTHR30287:SF1">
    <property type="entry name" value="INNER MEMBRANE PROTEIN"/>
    <property type="match status" value="1"/>
</dbReference>
<feature type="transmembrane region" description="Helical" evidence="6">
    <location>
        <begin position="205"/>
        <end position="224"/>
    </location>
</feature>
<protein>
    <submittedName>
        <fullName evidence="8">FtsX-like permease family protein</fullName>
    </submittedName>
</protein>
<evidence type="ECO:0000259" key="7">
    <source>
        <dbReference type="Pfam" id="PF02687"/>
    </source>
</evidence>
<feature type="transmembrane region" description="Helical" evidence="6">
    <location>
        <begin position="114"/>
        <end position="132"/>
    </location>
</feature>
<organism evidence="8 9">
    <name type="scientific">Nocardioides zeicaulis</name>
    <dbReference type="NCBI Taxonomy" id="1776857"/>
    <lineage>
        <taxon>Bacteria</taxon>
        <taxon>Bacillati</taxon>
        <taxon>Actinomycetota</taxon>
        <taxon>Actinomycetes</taxon>
        <taxon>Propionibacteriales</taxon>
        <taxon>Nocardioidaceae</taxon>
        <taxon>Nocardioides</taxon>
    </lineage>
</organism>
<feature type="transmembrane region" description="Helical" evidence="6">
    <location>
        <begin position="152"/>
        <end position="172"/>
    </location>
</feature>
<dbReference type="EMBL" id="JBHLXH010000001">
    <property type="protein sequence ID" value="MFC0223079.1"/>
    <property type="molecule type" value="Genomic_DNA"/>
</dbReference>
<sequence length="304" mass="29799">MSATTYPSDLRALALASARAHRADLGGTFVVLAAAGAVTSLTGALVESGVRAEGGGALVALASSFAGTALVVTLLVVTSTVSLALRQRRRELALLRAVGATAGQVRRLVSLETAAVTLAAVPLGAVPALWGPRLLTPLLEHAGMVPAGFETSLSPLPVVVAVLLVLPVAALAGRFATREVLATPPTAAVRSSAVEADGIGRLRKASAVGLALSGLASALTPLLVPGTAGAAAAGTSALLLVGASACAGPALVRAAFGVGRRLTGGGSPSTRLALANVHGFSRRMTAVVVPLGLVISLGTMSAGA</sequence>
<dbReference type="PANTHER" id="PTHR30287">
    <property type="entry name" value="MEMBRANE COMPONENT OF PREDICTED ABC SUPERFAMILY METABOLITE UPTAKE TRANSPORTER"/>
    <property type="match status" value="1"/>
</dbReference>
<feature type="domain" description="ABC3 transporter permease C-terminal" evidence="7">
    <location>
        <begin position="64"/>
        <end position="184"/>
    </location>
</feature>
<gene>
    <name evidence="8" type="ORF">ACFFJG_11340</name>
</gene>
<name>A0ABV6E2P0_9ACTN</name>
<dbReference type="Pfam" id="PF02687">
    <property type="entry name" value="FtsX"/>
    <property type="match status" value="1"/>
</dbReference>
<dbReference type="InterPro" id="IPR003838">
    <property type="entry name" value="ABC3_permease_C"/>
</dbReference>
<evidence type="ECO:0000256" key="5">
    <source>
        <dbReference type="ARBA" id="ARBA00023136"/>
    </source>
</evidence>
<evidence type="ECO:0000256" key="6">
    <source>
        <dbReference type="SAM" id="Phobius"/>
    </source>
</evidence>
<feature type="transmembrane region" description="Helical" evidence="6">
    <location>
        <begin position="58"/>
        <end position="85"/>
    </location>
</feature>
<dbReference type="InterPro" id="IPR038766">
    <property type="entry name" value="Membrane_comp_ABC_pdt"/>
</dbReference>
<keyword evidence="5 6" id="KW-0472">Membrane</keyword>
<evidence type="ECO:0000256" key="4">
    <source>
        <dbReference type="ARBA" id="ARBA00022989"/>
    </source>
</evidence>